<protein>
    <submittedName>
        <fullName evidence="6">PAS domain S-box-containing protein/diguanylate cyclase (GGDEF)-like protein</fullName>
    </submittedName>
</protein>
<comment type="caution">
    <text evidence="6">The sequence shown here is derived from an EMBL/GenBank/DDBJ whole genome shotgun (WGS) entry which is preliminary data.</text>
</comment>
<reference evidence="6 7" key="1">
    <citation type="submission" date="2019-02" db="EMBL/GenBank/DDBJ databases">
        <title>Genomic Encyclopedia of Type Strains, Phase IV (KMG-IV): sequencing the most valuable type-strain genomes for metagenomic binning, comparative biology and taxonomic classification.</title>
        <authorList>
            <person name="Goeker M."/>
        </authorList>
    </citation>
    <scope>NUCLEOTIDE SEQUENCE [LARGE SCALE GENOMIC DNA]</scope>
    <source>
        <strain evidence="6 7">DSM 21223</strain>
    </source>
</reference>
<dbReference type="SUPFAM" id="SSF55073">
    <property type="entry name" value="Nucleotide cyclase"/>
    <property type="match status" value="1"/>
</dbReference>
<dbReference type="Pfam" id="PF00990">
    <property type="entry name" value="GGDEF"/>
    <property type="match status" value="1"/>
</dbReference>
<dbReference type="PANTHER" id="PTHR44757">
    <property type="entry name" value="DIGUANYLATE CYCLASE DGCP"/>
    <property type="match status" value="1"/>
</dbReference>
<feature type="domain" description="GGDEF" evidence="5">
    <location>
        <begin position="772"/>
        <end position="905"/>
    </location>
</feature>
<dbReference type="InterPro" id="IPR001610">
    <property type="entry name" value="PAC"/>
</dbReference>
<gene>
    <name evidence="6" type="ORF">EV678_0596</name>
</gene>
<dbReference type="InterPro" id="IPR052155">
    <property type="entry name" value="Biofilm_reg_signaling"/>
</dbReference>
<organism evidence="6 7">
    <name type="scientific">Azospira oryzae</name>
    <dbReference type="NCBI Taxonomy" id="146939"/>
    <lineage>
        <taxon>Bacteria</taxon>
        <taxon>Pseudomonadati</taxon>
        <taxon>Pseudomonadota</taxon>
        <taxon>Betaproteobacteria</taxon>
        <taxon>Rhodocyclales</taxon>
        <taxon>Rhodocyclaceae</taxon>
        <taxon>Azospira</taxon>
    </lineage>
</organism>
<feature type="domain" description="PAS" evidence="3">
    <location>
        <begin position="387"/>
        <end position="434"/>
    </location>
</feature>
<dbReference type="InterPro" id="IPR035965">
    <property type="entry name" value="PAS-like_dom_sf"/>
</dbReference>
<dbReference type="Pfam" id="PF13426">
    <property type="entry name" value="PAS_9"/>
    <property type="match status" value="2"/>
</dbReference>
<evidence type="ECO:0000313" key="6">
    <source>
        <dbReference type="EMBL" id="RZT89802.1"/>
    </source>
</evidence>
<dbReference type="EMBL" id="SHKM01000001">
    <property type="protein sequence ID" value="RZT89802.1"/>
    <property type="molecule type" value="Genomic_DNA"/>
</dbReference>
<dbReference type="InterPro" id="IPR013767">
    <property type="entry name" value="PAS_fold"/>
</dbReference>
<proteinExistence type="predicted"/>
<dbReference type="SUPFAM" id="SSF53850">
    <property type="entry name" value="Periplasmic binding protein-like II"/>
    <property type="match status" value="1"/>
</dbReference>
<keyword evidence="1" id="KW-1133">Transmembrane helix</keyword>
<dbReference type="SMART" id="SM00086">
    <property type="entry name" value="PAC"/>
    <property type="match status" value="3"/>
</dbReference>
<dbReference type="NCBIfam" id="TIGR00254">
    <property type="entry name" value="GGDEF"/>
    <property type="match status" value="1"/>
</dbReference>
<sequence length="912" mass="102278">MRHLPSSRPLLPLCRHLSACLTFLLLILPAAPAQALENVTLQLRWRHQFQFAGYYAAQMQGYYREAGLAVDIREAEPGQDAVQAVLEGKAQYGVGTSDLLVHYHRGAPVLVLAVIFQHSPLAIAARRAAGIRNIHDLNGKKVMIEPGANELLGYLGRERVDTDSLALEPHSQTVQDLLDGRVDALSIYRTDELYELRKQGERVVVFTPESSGLDFYGDNLFSTQAELRQHPERLKAFRAASLKGWSYAMAHPQEVIDYILKHYGRRHSRDHLAFEAEQMVPLVQAQLVEPGYFHVGRWRHMADTYADLGLLPRDLSLADLLYAGEGGNAGSGSQSSLWFAAGMGALVAVALVVVLVRRYMRRLRRSARNCLGLMEEAPFPVAVTRPEADGELLYINRCAEEYYGVSRHDVVGRPAQGFWRNPEQRQQMVDELHRRGGRWLGFEVQLQGLEGKPVWVLMSAACIDFEGREAIVLSFHDITQRKRTEMALGQSEQRFRTLAESAYDVIWTMDLNGRFTYISPSVERLRGYTPEEVLQQSMAEALTPDSMSQAAEGFAYLLRTGQVLKHHWELEQPCKDGSTVWTDAIVNVLRDDEGHLTGLLGITRDITAERKLRQELQSRSVAVDAAAEGVIITDANGVVEYANPAFCDMTGYSLEEVLGQRTSRFKSGVHDADFYRQLWGTITSGNPWRGEVVNRRKDGMLYHELLTIAPVKNEQGAVVRYVAIKHDISERKRIEQRLEHLAHFDLLTDLPNRTLFFDRLQQAFFRAQRYQEGLAVLVLDLDGFKAVNDSQGHQAGDLLLAAFAYRLKQTLRQSDTAARMGGDEFTVLLHGVRQDEDAVTAANKVLEALVQPFDILGQRCQVSASIGVALFHQAYASPDMLVQAADGAMYEAKRAGKNRWVLARPPQPAPES</sequence>
<dbReference type="InterPro" id="IPR015168">
    <property type="entry name" value="SsuA/THI5"/>
</dbReference>
<evidence type="ECO:0000259" key="3">
    <source>
        <dbReference type="PROSITE" id="PS50112"/>
    </source>
</evidence>
<dbReference type="SMART" id="SM00091">
    <property type="entry name" value="PAS"/>
    <property type="match status" value="3"/>
</dbReference>
<feature type="transmembrane region" description="Helical" evidence="1">
    <location>
        <begin position="337"/>
        <end position="356"/>
    </location>
</feature>
<dbReference type="InterPro" id="IPR000700">
    <property type="entry name" value="PAS-assoc_C"/>
</dbReference>
<feature type="domain" description="PAS" evidence="3">
    <location>
        <begin position="608"/>
        <end position="660"/>
    </location>
</feature>
<dbReference type="Gene3D" id="3.30.450.20">
    <property type="entry name" value="PAS domain"/>
    <property type="match status" value="3"/>
</dbReference>
<evidence type="ECO:0000256" key="1">
    <source>
        <dbReference type="SAM" id="Phobius"/>
    </source>
</evidence>
<evidence type="ECO:0000313" key="7">
    <source>
        <dbReference type="Proteomes" id="UP000292136"/>
    </source>
</evidence>
<dbReference type="InterPro" id="IPR043128">
    <property type="entry name" value="Rev_trsase/Diguanyl_cyclase"/>
</dbReference>
<keyword evidence="1" id="KW-0812">Transmembrane</keyword>
<evidence type="ECO:0000259" key="5">
    <source>
        <dbReference type="PROSITE" id="PS50887"/>
    </source>
</evidence>
<evidence type="ECO:0000259" key="4">
    <source>
        <dbReference type="PROSITE" id="PS50113"/>
    </source>
</evidence>
<dbReference type="CDD" id="cd00130">
    <property type="entry name" value="PAS"/>
    <property type="match status" value="3"/>
</dbReference>
<dbReference type="CDD" id="cd01949">
    <property type="entry name" value="GGDEF"/>
    <property type="match status" value="1"/>
</dbReference>
<feature type="domain" description="PAC" evidence="4">
    <location>
        <begin position="566"/>
        <end position="618"/>
    </location>
</feature>
<dbReference type="Pfam" id="PF00989">
    <property type="entry name" value="PAS"/>
    <property type="match status" value="1"/>
</dbReference>
<dbReference type="SUPFAM" id="SSF55785">
    <property type="entry name" value="PYP-like sensor domain (PAS domain)"/>
    <property type="match status" value="3"/>
</dbReference>
<feature type="domain" description="PAC" evidence="4">
    <location>
        <begin position="686"/>
        <end position="740"/>
    </location>
</feature>
<dbReference type="PROSITE" id="PS50113">
    <property type="entry name" value="PAC"/>
    <property type="match status" value="3"/>
</dbReference>
<keyword evidence="1" id="KW-0472">Membrane</keyword>
<keyword evidence="2" id="KW-0732">Signal</keyword>
<dbReference type="PROSITE" id="PS50887">
    <property type="entry name" value="GGDEF"/>
    <property type="match status" value="1"/>
</dbReference>
<name>A0ABY0IRV3_9RHOO</name>
<dbReference type="InterPro" id="IPR029787">
    <property type="entry name" value="Nucleotide_cyclase"/>
</dbReference>
<feature type="chain" id="PRO_5045305561" evidence="2">
    <location>
        <begin position="36"/>
        <end position="912"/>
    </location>
</feature>
<dbReference type="Gene3D" id="3.40.190.10">
    <property type="entry name" value="Periplasmic binding protein-like II"/>
    <property type="match status" value="2"/>
</dbReference>
<dbReference type="NCBIfam" id="TIGR00229">
    <property type="entry name" value="sensory_box"/>
    <property type="match status" value="3"/>
</dbReference>
<keyword evidence="7" id="KW-1185">Reference proteome</keyword>
<dbReference type="InterPro" id="IPR000014">
    <property type="entry name" value="PAS"/>
</dbReference>
<evidence type="ECO:0000256" key="2">
    <source>
        <dbReference type="SAM" id="SignalP"/>
    </source>
</evidence>
<feature type="domain" description="PAS" evidence="3">
    <location>
        <begin position="491"/>
        <end position="561"/>
    </location>
</feature>
<dbReference type="Pfam" id="PF09084">
    <property type="entry name" value="NMT1"/>
    <property type="match status" value="1"/>
</dbReference>
<dbReference type="Gene3D" id="3.30.70.270">
    <property type="match status" value="1"/>
</dbReference>
<feature type="domain" description="PAC" evidence="4">
    <location>
        <begin position="440"/>
        <end position="490"/>
    </location>
</feature>
<dbReference type="PROSITE" id="PS50112">
    <property type="entry name" value="PAS"/>
    <property type="match status" value="3"/>
</dbReference>
<dbReference type="PANTHER" id="PTHR44757:SF2">
    <property type="entry name" value="BIOFILM ARCHITECTURE MAINTENANCE PROTEIN MBAA"/>
    <property type="match status" value="1"/>
</dbReference>
<dbReference type="SMART" id="SM00267">
    <property type="entry name" value="GGDEF"/>
    <property type="match status" value="1"/>
</dbReference>
<feature type="signal peptide" evidence="2">
    <location>
        <begin position="1"/>
        <end position="35"/>
    </location>
</feature>
<dbReference type="InterPro" id="IPR000160">
    <property type="entry name" value="GGDEF_dom"/>
</dbReference>
<dbReference type="Proteomes" id="UP000292136">
    <property type="component" value="Unassembled WGS sequence"/>
</dbReference>
<accession>A0ABY0IRV3</accession>